<feature type="chain" id="PRO_5015619103" description="Gram-positive cocci surface proteins LPxTG domain-containing protein" evidence="2">
    <location>
        <begin position="26"/>
        <end position="266"/>
    </location>
</feature>
<keyword evidence="1" id="KW-0812">Transmembrane</keyword>
<evidence type="ECO:0000313" key="4">
    <source>
        <dbReference type="Proteomes" id="UP000244978"/>
    </source>
</evidence>
<feature type="signal peptide" evidence="2">
    <location>
        <begin position="1"/>
        <end position="25"/>
    </location>
</feature>
<feature type="transmembrane region" description="Helical" evidence="1">
    <location>
        <begin position="236"/>
        <end position="256"/>
    </location>
</feature>
<evidence type="ECO:0000256" key="1">
    <source>
        <dbReference type="SAM" id="Phobius"/>
    </source>
</evidence>
<keyword evidence="2" id="KW-0732">Signal</keyword>
<keyword evidence="4" id="KW-1185">Reference proteome</keyword>
<reference evidence="4" key="1">
    <citation type="submission" date="2018-04" db="EMBL/GenBank/DDBJ databases">
        <authorList>
            <person name="Liu S."/>
            <person name="Wang Z."/>
            <person name="Li J."/>
        </authorList>
    </citation>
    <scope>NUCLEOTIDE SEQUENCE [LARGE SCALE GENOMIC DNA]</scope>
    <source>
        <strain evidence="4">S1194</strain>
    </source>
</reference>
<dbReference type="EMBL" id="QEEX01000001">
    <property type="protein sequence ID" value="PWB97403.1"/>
    <property type="molecule type" value="Genomic_DNA"/>
</dbReference>
<keyword evidence="1" id="KW-1133">Transmembrane helix</keyword>
<protein>
    <recommendedName>
        <fullName evidence="5">Gram-positive cocci surface proteins LPxTG domain-containing protein</fullName>
    </recommendedName>
</protein>
<proteinExistence type="predicted"/>
<evidence type="ECO:0000256" key="2">
    <source>
        <dbReference type="SAM" id="SignalP"/>
    </source>
</evidence>
<name>A0A2U1T0U8_9MICO</name>
<dbReference type="RefSeq" id="WP_108997405.1">
    <property type="nucleotide sequence ID" value="NZ_QEEX01000001.1"/>
</dbReference>
<keyword evidence="1" id="KW-0472">Membrane</keyword>
<dbReference type="Proteomes" id="UP000244978">
    <property type="component" value="Unassembled WGS sequence"/>
</dbReference>
<gene>
    <name evidence="3" type="ORF">DF220_05850</name>
</gene>
<accession>A0A2U1T0U8</accession>
<comment type="caution">
    <text evidence="3">The sequence shown here is derived from an EMBL/GenBank/DDBJ whole genome shotgun (WGS) entry which is preliminary data.</text>
</comment>
<evidence type="ECO:0008006" key="5">
    <source>
        <dbReference type="Google" id="ProtNLM"/>
    </source>
</evidence>
<organism evidence="3 4">
    <name type="scientific">Homoserinimonas hongtaonis</name>
    <dbReference type="NCBI Taxonomy" id="2079791"/>
    <lineage>
        <taxon>Bacteria</taxon>
        <taxon>Bacillati</taxon>
        <taxon>Actinomycetota</taxon>
        <taxon>Actinomycetes</taxon>
        <taxon>Micrococcales</taxon>
        <taxon>Microbacteriaceae</taxon>
        <taxon>Homoserinimonas</taxon>
    </lineage>
</organism>
<dbReference type="AlphaFoldDB" id="A0A2U1T0U8"/>
<sequence>MRKALLSGVAAATLIVVTAAAPAFAATETVTTVSTHTVPADVAIEIPYDYAVWGDAGAFAIDGSVAFPLTAIQYDGDFSHHTFAMSATASAGCVRVVTSFTFDYTLADNGGVSDPSVPLAGGIGAGEPLAFAPLGTANVIHGGDGTVNRIDGERVWVDLDVLPAPAPPQSGTVTMSYTGPVAPEQARGYIGFGTPDVTTWVVDRASFLVTDTCSSQVAIPAVAAPPVLPATGAESGIAGALAAAFLAVGIAGLALARRPTTRAGER</sequence>
<evidence type="ECO:0000313" key="3">
    <source>
        <dbReference type="EMBL" id="PWB97403.1"/>
    </source>
</evidence>
<dbReference type="NCBIfam" id="TIGR01167">
    <property type="entry name" value="LPXTG_anchor"/>
    <property type="match status" value="1"/>
</dbReference>